<dbReference type="Proteomes" id="UP001165542">
    <property type="component" value="Unassembled WGS sequence"/>
</dbReference>
<dbReference type="Pfam" id="PF13677">
    <property type="entry name" value="MotB_plug"/>
    <property type="match status" value="1"/>
</dbReference>
<proteinExistence type="inferred from homology"/>
<accession>A0ABT2EFA6</accession>
<sequence>MLDRDTLHLLEQNAGSTEADDGWTTSYLDVLTLLLTLFVLLLALTPTGSSDAPAESASVASLENVPLPGHGLKPLNAGLAPRIEQLDIPGVSVTQGQSGVTLRIDDSLLFDSGQAALTAQGQGVIDHLGALLTDFDGEISVEGHTDDVPIATARFPSNWELSSARAIAVVRFLERQGLEASRLRAVGYADTRPMASNATIDGRRANRRVELLLRQAVP</sequence>
<keyword evidence="3" id="KW-1003">Cell membrane</keyword>
<organism evidence="9 10">
    <name type="scientific">Halomonas dongshanensis</name>
    <dbReference type="NCBI Taxonomy" id="2890835"/>
    <lineage>
        <taxon>Bacteria</taxon>
        <taxon>Pseudomonadati</taxon>
        <taxon>Pseudomonadota</taxon>
        <taxon>Gammaproteobacteria</taxon>
        <taxon>Oceanospirillales</taxon>
        <taxon>Halomonadaceae</taxon>
        <taxon>Halomonas</taxon>
    </lineage>
</organism>
<evidence type="ECO:0000256" key="7">
    <source>
        <dbReference type="PROSITE-ProRule" id="PRU00473"/>
    </source>
</evidence>
<dbReference type="InterPro" id="IPR036737">
    <property type="entry name" value="OmpA-like_sf"/>
</dbReference>
<protein>
    <submittedName>
        <fullName evidence="9">OmpA family protein</fullName>
    </submittedName>
</protein>
<feature type="domain" description="OmpA-like" evidence="8">
    <location>
        <begin position="97"/>
        <end position="217"/>
    </location>
</feature>
<dbReference type="EMBL" id="JAJISC010000006">
    <property type="protein sequence ID" value="MCS2610276.1"/>
    <property type="molecule type" value="Genomic_DNA"/>
</dbReference>
<dbReference type="CDD" id="cd07185">
    <property type="entry name" value="OmpA_C-like"/>
    <property type="match status" value="1"/>
</dbReference>
<dbReference type="InterPro" id="IPR025713">
    <property type="entry name" value="MotB-like_N_dom"/>
</dbReference>
<dbReference type="Gene3D" id="3.30.1330.60">
    <property type="entry name" value="OmpA-like domain"/>
    <property type="match status" value="1"/>
</dbReference>
<keyword evidence="5" id="KW-1133">Transmembrane helix</keyword>
<comment type="subcellular location">
    <subcellularLocation>
        <location evidence="1">Cell membrane</location>
        <topology evidence="1">Single-pass membrane protein</topology>
    </subcellularLocation>
</comment>
<name>A0ABT2EFA6_9GAMM</name>
<reference evidence="9" key="1">
    <citation type="submission" date="2021-11" db="EMBL/GenBank/DDBJ databases">
        <title>Halomonas sp., isolated from a coastal aquaculture zone in Dongshan Bay.</title>
        <authorList>
            <person name="Lin W."/>
        </authorList>
    </citation>
    <scope>NUCLEOTIDE SEQUENCE</scope>
    <source>
        <strain evidence="9">Yzlin-01</strain>
    </source>
</reference>
<keyword evidence="10" id="KW-1185">Reference proteome</keyword>
<evidence type="ECO:0000256" key="3">
    <source>
        <dbReference type="ARBA" id="ARBA00022475"/>
    </source>
</evidence>
<dbReference type="InterPro" id="IPR006665">
    <property type="entry name" value="OmpA-like"/>
</dbReference>
<dbReference type="RefSeq" id="WP_259036783.1">
    <property type="nucleotide sequence ID" value="NZ_JAJISC010000006.1"/>
</dbReference>
<comment type="caution">
    <text evidence="9">The sequence shown here is derived from an EMBL/GenBank/DDBJ whole genome shotgun (WGS) entry which is preliminary data.</text>
</comment>
<evidence type="ECO:0000259" key="8">
    <source>
        <dbReference type="PROSITE" id="PS51123"/>
    </source>
</evidence>
<keyword evidence="6 7" id="KW-0472">Membrane</keyword>
<dbReference type="Pfam" id="PF00691">
    <property type="entry name" value="OmpA"/>
    <property type="match status" value="1"/>
</dbReference>
<evidence type="ECO:0000256" key="5">
    <source>
        <dbReference type="ARBA" id="ARBA00022989"/>
    </source>
</evidence>
<dbReference type="PROSITE" id="PS51123">
    <property type="entry name" value="OMPA_2"/>
    <property type="match status" value="1"/>
</dbReference>
<evidence type="ECO:0000313" key="10">
    <source>
        <dbReference type="Proteomes" id="UP001165542"/>
    </source>
</evidence>
<evidence type="ECO:0000313" key="9">
    <source>
        <dbReference type="EMBL" id="MCS2610276.1"/>
    </source>
</evidence>
<dbReference type="InterPro" id="IPR050330">
    <property type="entry name" value="Bact_OuterMem_StrucFunc"/>
</dbReference>
<comment type="similarity">
    <text evidence="2">Belongs to the MotB family.</text>
</comment>
<evidence type="ECO:0000256" key="4">
    <source>
        <dbReference type="ARBA" id="ARBA00022692"/>
    </source>
</evidence>
<evidence type="ECO:0000256" key="6">
    <source>
        <dbReference type="ARBA" id="ARBA00023136"/>
    </source>
</evidence>
<gene>
    <name evidence="9" type="ORF">LLY24_13210</name>
</gene>
<dbReference type="PANTHER" id="PTHR30329:SF21">
    <property type="entry name" value="LIPOPROTEIN YIAD-RELATED"/>
    <property type="match status" value="1"/>
</dbReference>
<keyword evidence="4" id="KW-0812">Transmembrane</keyword>
<dbReference type="PANTHER" id="PTHR30329">
    <property type="entry name" value="STATOR ELEMENT OF FLAGELLAR MOTOR COMPLEX"/>
    <property type="match status" value="1"/>
</dbReference>
<dbReference type="SUPFAM" id="SSF103088">
    <property type="entry name" value="OmpA-like"/>
    <property type="match status" value="1"/>
</dbReference>
<evidence type="ECO:0000256" key="2">
    <source>
        <dbReference type="ARBA" id="ARBA00008914"/>
    </source>
</evidence>
<evidence type="ECO:0000256" key="1">
    <source>
        <dbReference type="ARBA" id="ARBA00004162"/>
    </source>
</evidence>